<proteinExistence type="inferred from homology"/>
<reference evidence="6" key="1">
    <citation type="journal article" date="2015" name="MBio">
        <title>Genome-Resolved Metagenomic Analysis Reveals Roles for Candidate Phyla and Other Microbial Community Members in Biogeochemical Transformations in Oil Reservoirs.</title>
        <authorList>
            <person name="Hu P."/>
            <person name="Tom L."/>
            <person name="Singh A."/>
            <person name="Thomas B.C."/>
            <person name="Baker B.J."/>
            <person name="Piceno Y.M."/>
            <person name="Andersen G.L."/>
            <person name="Banfield J.F."/>
        </authorList>
    </citation>
    <scope>NUCLEOTIDE SEQUENCE [LARGE SCALE GENOMIC DNA]</scope>
</reference>
<organism evidence="5 6">
    <name type="scientific">Pelotomaculum thermopropionicum</name>
    <dbReference type="NCBI Taxonomy" id="110500"/>
    <lineage>
        <taxon>Bacteria</taxon>
        <taxon>Bacillati</taxon>
        <taxon>Bacillota</taxon>
        <taxon>Clostridia</taxon>
        <taxon>Eubacteriales</taxon>
        <taxon>Desulfotomaculaceae</taxon>
        <taxon>Pelotomaculum</taxon>
    </lineage>
</organism>
<dbReference type="GO" id="GO:0140662">
    <property type="term" value="F:ATP-dependent protein folding chaperone"/>
    <property type="evidence" value="ECO:0007669"/>
    <property type="project" value="InterPro"/>
</dbReference>
<feature type="non-terminal residue" evidence="5">
    <location>
        <position position="124"/>
    </location>
</feature>
<dbReference type="GO" id="GO:0005524">
    <property type="term" value="F:ATP binding"/>
    <property type="evidence" value="ECO:0007669"/>
    <property type="project" value="UniProtKB-KW"/>
</dbReference>
<keyword evidence="3" id="KW-0067">ATP-binding</keyword>
<keyword evidence="2" id="KW-0547">Nucleotide-binding</keyword>
<dbReference type="GO" id="GO:0051082">
    <property type="term" value="F:unfolded protein binding"/>
    <property type="evidence" value="ECO:0007669"/>
    <property type="project" value="InterPro"/>
</dbReference>
<dbReference type="PANTHER" id="PTHR11528">
    <property type="entry name" value="HEAT SHOCK PROTEIN 90 FAMILY MEMBER"/>
    <property type="match status" value="1"/>
</dbReference>
<evidence type="ECO:0000313" key="5">
    <source>
        <dbReference type="EMBL" id="KUK83828.1"/>
    </source>
</evidence>
<gene>
    <name evidence="5" type="ORF">XD97_0094</name>
</gene>
<dbReference type="Pfam" id="PF13589">
    <property type="entry name" value="HATPase_c_3"/>
    <property type="match status" value="1"/>
</dbReference>
<evidence type="ECO:0000256" key="1">
    <source>
        <dbReference type="ARBA" id="ARBA00008239"/>
    </source>
</evidence>
<dbReference type="PRINTS" id="PR00775">
    <property type="entry name" value="HEATSHOCK90"/>
</dbReference>
<comment type="caution">
    <text evidence="5">The sequence shown here is derived from an EMBL/GenBank/DDBJ whole genome shotgun (WGS) entry which is preliminary data.</text>
</comment>
<dbReference type="SUPFAM" id="SSF55874">
    <property type="entry name" value="ATPase domain of HSP90 chaperone/DNA topoisomerase II/histidine kinase"/>
    <property type="match status" value="1"/>
</dbReference>
<dbReference type="EMBL" id="LGGS01000014">
    <property type="protein sequence ID" value="KUK83828.1"/>
    <property type="molecule type" value="Genomic_DNA"/>
</dbReference>
<evidence type="ECO:0000256" key="2">
    <source>
        <dbReference type="ARBA" id="ARBA00022741"/>
    </source>
</evidence>
<protein>
    <submittedName>
        <fullName evidence="5">Chaperone protein HtpG</fullName>
    </submittedName>
</protein>
<sequence>MHENKRTNFEVGQFQTEVKQLLDIVINSLYTEREIFLRELISNAADALERFRYESLLSKDNTGRAPQPLAITIDLDLEQHRISITDAGIGMTKEELIENLGTIAHSGSKKFVKQLTATGEKDLN</sequence>
<dbReference type="InterPro" id="IPR036890">
    <property type="entry name" value="HATPase_C_sf"/>
</dbReference>
<comment type="similarity">
    <text evidence="1">Belongs to the heat shock protein 90 family.</text>
</comment>
<dbReference type="InterPro" id="IPR020575">
    <property type="entry name" value="Hsp90_N"/>
</dbReference>
<name>A0A101HVL7_9FIRM</name>
<dbReference type="AlphaFoldDB" id="A0A101HVL7"/>
<dbReference type="Proteomes" id="UP000054705">
    <property type="component" value="Unassembled WGS sequence"/>
</dbReference>
<dbReference type="GO" id="GO:0016887">
    <property type="term" value="F:ATP hydrolysis activity"/>
    <property type="evidence" value="ECO:0007669"/>
    <property type="project" value="InterPro"/>
</dbReference>
<accession>A0A101HVL7</accession>
<dbReference type="InterPro" id="IPR001404">
    <property type="entry name" value="Hsp90_fam"/>
</dbReference>
<evidence type="ECO:0000256" key="3">
    <source>
        <dbReference type="ARBA" id="ARBA00022840"/>
    </source>
</evidence>
<keyword evidence="4" id="KW-0143">Chaperone</keyword>
<evidence type="ECO:0000313" key="6">
    <source>
        <dbReference type="Proteomes" id="UP000054705"/>
    </source>
</evidence>
<dbReference type="Gene3D" id="3.30.565.10">
    <property type="entry name" value="Histidine kinase-like ATPase, C-terminal domain"/>
    <property type="match status" value="1"/>
</dbReference>
<evidence type="ECO:0000256" key="4">
    <source>
        <dbReference type="ARBA" id="ARBA00023186"/>
    </source>
</evidence>